<keyword evidence="1" id="KW-0175">Coiled coil</keyword>
<reference evidence="3" key="1">
    <citation type="journal article" date="2019" name="Sci. Rep.">
        <title>Draft genome of Tanacetum cinerariifolium, the natural source of mosquito coil.</title>
        <authorList>
            <person name="Yamashiro T."/>
            <person name="Shiraishi A."/>
            <person name="Satake H."/>
            <person name="Nakayama K."/>
        </authorList>
    </citation>
    <scope>NUCLEOTIDE SEQUENCE</scope>
</reference>
<feature type="coiled-coil region" evidence="1">
    <location>
        <begin position="334"/>
        <end position="361"/>
    </location>
</feature>
<feature type="region of interest" description="Disordered" evidence="2">
    <location>
        <begin position="883"/>
        <end position="916"/>
    </location>
</feature>
<evidence type="ECO:0000256" key="1">
    <source>
        <dbReference type="SAM" id="Coils"/>
    </source>
</evidence>
<name>A0A6L2LAK1_TANCI</name>
<protein>
    <recommendedName>
        <fullName evidence="4">Xylulose kinase-1</fullName>
    </recommendedName>
</protein>
<evidence type="ECO:0000313" key="3">
    <source>
        <dbReference type="EMBL" id="GEU58778.1"/>
    </source>
</evidence>
<feature type="compositionally biased region" description="Acidic residues" evidence="2">
    <location>
        <begin position="157"/>
        <end position="166"/>
    </location>
</feature>
<evidence type="ECO:0008006" key="4">
    <source>
        <dbReference type="Google" id="ProtNLM"/>
    </source>
</evidence>
<evidence type="ECO:0000256" key="2">
    <source>
        <dbReference type="SAM" id="MobiDB-lite"/>
    </source>
</evidence>
<dbReference type="AlphaFoldDB" id="A0A6L2LAK1"/>
<sequence>MSTPTFAKTHNLVAFLEKPAESAGFEQIIDFLKSKPIHYALTMSPTIYVFCVKQFWATAKVKKVNDQEQIQALVDKKKVIITEDSIRSNLRFDDTKGTVCLLNSTMAFAIICLAARHKEMYIISSHTKKIFDNMRRIGAGFSAKQNPKRKQRKEADVSNDESEDEDHVPTPSSDPLHSGEDSFILNELMVFLYQLTRTEIALDDETQGRINNDEMFRVDDLAGEEVVMDTTTGEHEEQIIEDVSTAELVTIVALAALKSIKPKVMVQEQEISTTIPAAGTIVTTVVPTPRAKGNFFHEKKQSQIPTICSSKDKGKAKIIELEIPIKKKDQMRIDEEYARRLEVEEQEAARLSRARLDEESNNSCDNIQAIMDADRLLAERLQVREREELSEVHTARLLVDMIEKRKKHFAALRAQEKRNKPPTKTQMKSQMSTYLKHMDESVEPVIDDTKELKKGIEIVPNDGDDVLIEATPLSSRSPTIIDYKIHKEGKKTYFKIIRPDGRFNLEELPLQGFQLKVLDPLTRLHLIHRTCLFSLPKRLNIDNTIRVNQIVTIFFIESSIRILDQNRYPVDTSLIHLESRKLPTVELFDVDSNLGIHMGFFYFLDVIQEETTLRLRWDPISIRIAPRMWSSSLSSVVYSGTTLSTIEGAEFEMTGLDKAFVLSTLGRTEDFGKGLIHLSHRWEHCQTEFQMWMLATMLFLGFDFGEKFKSFEKPLSDYCCSEWSHGDKIICDLDKTPDLSQRSPHNCPKCGNPVDGQYCQGCALLRKKFKEDLFTYCIENGILQDSFEPSNDNTNVANSLQEPFVVNQDPGKNSSQSPPQINHHCCYGCGDPLEDIFCHQCTCQLCGNNAHFGYNCLPKVSIIPDPEPFNNQTIKEWKWILKKQTKTKPKNNKTKHKVEKIRKDKVIRSRKSKVKA</sequence>
<dbReference type="EMBL" id="BKCJ010004059">
    <property type="protein sequence ID" value="GEU58778.1"/>
    <property type="molecule type" value="Genomic_DNA"/>
</dbReference>
<feature type="compositionally biased region" description="Basic residues" evidence="2">
    <location>
        <begin position="883"/>
        <end position="900"/>
    </location>
</feature>
<gene>
    <name evidence="3" type="ORF">Tci_030756</name>
</gene>
<accession>A0A6L2LAK1</accession>
<feature type="region of interest" description="Disordered" evidence="2">
    <location>
        <begin position="142"/>
        <end position="180"/>
    </location>
</feature>
<organism evidence="3">
    <name type="scientific">Tanacetum cinerariifolium</name>
    <name type="common">Dalmatian daisy</name>
    <name type="synonym">Chrysanthemum cinerariifolium</name>
    <dbReference type="NCBI Taxonomy" id="118510"/>
    <lineage>
        <taxon>Eukaryota</taxon>
        <taxon>Viridiplantae</taxon>
        <taxon>Streptophyta</taxon>
        <taxon>Embryophyta</taxon>
        <taxon>Tracheophyta</taxon>
        <taxon>Spermatophyta</taxon>
        <taxon>Magnoliopsida</taxon>
        <taxon>eudicotyledons</taxon>
        <taxon>Gunneridae</taxon>
        <taxon>Pentapetalae</taxon>
        <taxon>asterids</taxon>
        <taxon>campanulids</taxon>
        <taxon>Asterales</taxon>
        <taxon>Asteraceae</taxon>
        <taxon>Asteroideae</taxon>
        <taxon>Anthemideae</taxon>
        <taxon>Anthemidinae</taxon>
        <taxon>Tanacetum</taxon>
    </lineage>
</organism>
<proteinExistence type="predicted"/>
<comment type="caution">
    <text evidence="3">The sequence shown here is derived from an EMBL/GenBank/DDBJ whole genome shotgun (WGS) entry which is preliminary data.</text>
</comment>